<name>A0AAV6XZU0_9LAMI</name>
<evidence type="ECO:0000256" key="2">
    <source>
        <dbReference type="PROSITE-ProRule" id="PRU00982"/>
    </source>
</evidence>
<protein>
    <recommendedName>
        <fullName evidence="4">NPH3 domain-containing protein</fullName>
    </recommendedName>
</protein>
<dbReference type="InterPro" id="IPR043454">
    <property type="entry name" value="NPH3/RPT2-like"/>
</dbReference>
<reference evidence="5" key="1">
    <citation type="submission" date="2019-10" db="EMBL/GenBank/DDBJ databases">
        <authorList>
            <person name="Zhang R."/>
            <person name="Pan Y."/>
            <person name="Wang J."/>
            <person name="Ma R."/>
            <person name="Yu S."/>
        </authorList>
    </citation>
    <scope>NUCLEOTIDE SEQUENCE</scope>
    <source>
        <strain evidence="5">LA-IB0</strain>
        <tissue evidence="5">Leaf</tissue>
    </source>
</reference>
<evidence type="ECO:0000313" key="6">
    <source>
        <dbReference type="Proteomes" id="UP000826271"/>
    </source>
</evidence>
<keyword evidence="3" id="KW-0175">Coiled coil</keyword>
<proteinExistence type="inferred from homology"/>
<dbReference type="InterPro" id="IPR027356">
    <property type="entry name" value="NPH3_dom"/>
</dbReference>
<evidence type="ECO:0000259" key="4">
    <source>
        <dbReference type="PROSITE" id="PS51649"/>
    </source>
</evidence>
<dbReference type="AlphaFoldDB" id="A0AAV6XZU0"/>
<keyword evidence="6" id="KW-1185">Reference proteome</keyword>
<dbReference type="PANTHER" id="PTHR32370">
    <property type="entry name" value="OS12G0117600 PROTEIN"/>
    <property type="match status" value="1"/>
</dbReference>
<feature type="domain" description="NPH3" evidence="4">
    <location>
        <begin position="7"/>
        <end position="279"/>
    </location>
</feature>
<gene>
    <name evidence="5" type="ORF">BUALT_Bualt02G0111600</name>
</gene>
<comment type="caution">
    <text evidence="5">The sequence shown here is derived from an EMBL/GenBank/DDBJ whole genome shotgun (WGS) entry which is preliminary data.</text>
</comment>
<keyword evidence="1" id="KW-0833">Ubl conjugation pathway</keyword>
<accession>A0AAV6XZU0</accession>
<dbReference type="Pfam" id="PF03000">
    <property type="entry name" value="NPH3"/>
    <property type="match status" value="1"/>
</dbReference>
<evidence type="ECO:0000256" key="3">
    <source>
        <dbReference type="SAM" id="Coils"/>
    </source>
</evidence>
<sequence>MQNLGLSESTIDVCNLDMDNFIKTLSSIKERELRPELIGPIITHYASKWLPELSDEGPERSHSGLEEARPESATASWVKKKFFIETIIGILPPEKDSVPCDFLLRLLRIASMVQAEPAYQADLENRVSWQLDRASLKDLIIPSFSYTCTTLLDFDLILRLVKKFVNTEAVRSRAAVTKVAKLVDCYLAEAAADSHLRLSEFVALASILPGHARATDDGLYRAVDTYLKAHPGLSKQDRKTLCSLIDTKKLSQEASFHASQNERLPVRAVIQVLLSEQTKLDKHIIDWSRSLSRAPSPIGLDVSARSFSKRETMSFHQIETIRRLKEDVLRLQSQCMAMEKQIEKLLEKKKSYGFSWKKLGIQVFKGNRIGEVEGEDIGLLTPLEMKGRFVRGRAPNRRKSMS</sequence>
<feature type="coiled-coil region" evidence="3">
    <location>
        <begin position="321"/>
        <end position="348"/>
    </location>
</feature>
<dbReference type="EMBL" id="WHWC01000002">
    <property type="protein sequence ID" value="KAG8388304.1"/>
    <property type="molecule type" value="Genomic_DNA"/>
</dbReference>
<comment type="similarity">
    <text evidence="2">Belongs to the NPH3 family.</text>
</comment>
<organism evidence="5 6">
    <name type="scientific">Buddleja alternifolia</name>
    <dbReference type="NCBI Taxonomy" id="168488"/>
    <lineage>
        <taxon>Eukaryota</taxon>
        <taxon>Viridiplantae</taxon>
        <taxon>Streptophyta</taxon>
        <taxon>Embryophyta</taxon>
        <taxon>Tracheophyta</taxon>
        <taxon>Spermatophyta</taxon>
        <taxon>Magnoliopsida</taxon>
        <taxon>eudicotyledons</taxon>
        <taxon>Gunneridae</taxon>
        <taxon>Pentapetalae</taxon>
        <taxon>asterids</taxon>
        <taxon>lamiids</taxon>
        <taxon>Lamiales</taxon>
        <taxon>Scrophulariaceae</taxon>
        <taxon>Buddlejeae</taxon>
        <taxon>Buddleja</taxon>
    </lineage>
</organism>
<evidence type="ECO:0000256" key="1">
    <source>
        <dbReference type="ARBA" id="ARBA00022786"/>
    </source>
</evidence>
<evidence type="ECO:0000313" key="5">
    <source>
        <dbReference type="EMBL" id="KAG8388304.1"/>
    </source>
</evidence>
<dbReference type="Proteomes" id="UP000826271">
    <property type="component" value="Unassembled WGS sequence"/>
</dbReference>
<dbReference type="PROSITE" id="PS51649">
    <property type="entry name" value="NPH3"/>
    <property type="match status" value="1"/>
</dbReference>